<dbReference type="AlphaFoldDB" id="F8IJI6"/>
<evidence type="ECO:0000256" key="1">
    <source>
        <dbReference type="SAM" id="MobiDB-lite"/>
    </source>
</evidence>
<accession>F8IJI6</accession>
<organism evidence="2 3">
    <name type="scientific">Alicyclobacillus acidocaldarius (strain Tc-4-1)</name>
    <name type="common">Bacillus acidocaldarius</name>
    <dbReference type="NCBI Taxonomy" id="1048834"/>
    <lineage>
        <taxon>Bacteria</taxon>
        <taxon>Bacillati</taxon>
        <taxon>Bacillota</taxon>
        <taxon>Bacilli</taxon>
        <taxon>Bacillales</taxon>
        <taxon>Alicyclobacillaceae</taxon>
        <taxon>Alicyclobacillus</taxon>
    </lineage>
</organism>
<dbReference type="PATRIC" id="fig|1048834.4.peg.2664"/>
<feature type="region of interest" description="Disordered" evidence="1">
    <location>
        <begin position="207"/>
        <end position="227"/>
    </location>
</feature>
<dbReference type="Proteomes" id="UP000000292">
    <property type="component" value="Chromosome"/>
</dbReference>
<dbReference type="RefSeq" id="WP_014465525.1">
    <property type="nucleotide sequence ID" value="NC_017167.1"/>
</dbReference>
<reference evidence="3" key="2">
    <citation type="submission" date="2011-06" db="EMBL/GenBank/DDBJ databases">
        <title>The complete genome sequence of Alicyclobacillus acidocaldarius sp. Tc-4-1.</title>
        <authorList>
            <person name="Chen Y."/>
            <person name="He Y."/>
            <person name="Dong Z."/>
            <person name="Hu S."/>
        </authorList>
    </citation>
    <scope>NUCLEOTIDE SEQUENCE [LARGE SCALE GENOMIC DNA]</scope>
    <source>
        <strain evidence="3">Tc-4-1</strain>
    </source>
</reference>
<dbReference type="KEGG" id="aad:TC41_2806"/>
<dbReference type="STRING" id="1048834.TC41_2806"/>
<dbReference type="HOGENOM" id="CLU_1217733_0_0_9"/>
<evidence type="ECO:0000313" key="2">
    <source>
        <dbReference type="EMBL" id="AEJ44699.1"/>
    </source>
</evidence>
<sequence length="227" mass="25017">MLRGIGDIASRSGAPSAVLVLERLAQLEAASARLLAAAVRANAGSTGLMALVHHESLKCLRELLVRLCRQMENSWPCAEEEAHARLAMYAGHWEAFRWECEALEAALGHAAGARRDRGSQGVWEGVVVLLRLVHLVDQRVDDAGIAELSGAWRRARQGFLERIEEACGHLGKSARNAETLHSLPFLRGPASRVSRIERDPAHQLWTPLGRKGAQSLRRSARRRRPNP</sequence>
<evidence type="ECO:0000313" key="3">
    <source>
        <dbReference type="Proteomes" id="UP000000292"/>
    </source>
</evidence>
<dbReference type="OrthoDB" id="9836376at2"/>
<protein>
    <submittedName>
        <fullName evidence="2">Uncharacterized protein</fullName>
    </submittedName>
</protein>
<name>F8IJI6_ALIAT</name>
<feature type="compositionally biased region" description="Basic residues" evidence="1">
    <location>
        <begin position="218"/>
        <end position="227"/>
    </location>
</feature>
<gene>
    <name evidence="2" type="ordered locus">TC41_2806</name>
</gene>
<proteinExistence type="predicted"/>
<reference evidence="2 3" key="1">
    <citation type="journal article" date="2011" name="J. Bacteriol.">
        <title>Complete Genome Sequence of Alicyclobacillus acidocaldarius Strain Tc-4-1.</title>
        <authorList>
            <person name="Chen Y."/>
            <person name="He Y."/>
            <person name="Zhang B."/>
            <person name="Yang J."/>
            <person name="Li W."/>
            <person name="Dong Z."/>
            <person name="Hu S."/>
        </authorList>
    </citation>
    <scope>NUCLEOTIDE SEQUENCE [LARGE SCALE GENOMIC DNA]</scope>
    <source>
        <strain evidence="2 3">Tc-4-1</strain>
    </source>
</reference>
<dbReference type="EMBL" id="CP002902">
    <property type="protein sequence ID" value="AEJ44699.1"/>
    <property type="molecule type" value="Genomic_DNA"/>
</dbReference>